<evidence type="ECO:0000313" key="3">
    <source>
        <dbReference type="EMBL" id="JAT23772.1"/>
    </source>
</evidence>
<feature type="compositionally biased region" description="Polar residues" evidence="1">
    <location>
        <begin position="600"/>
        <end position="612"/>
    </location>
</feature>
<dbReference type="Pfam" id="PF15862">
    <property type="entry name" value="Coilin_N"/>
    <property type="match status" value="1"/>
</dbReference>
<feature type="region of interest" description="Disordered" evidence="1">
    <location>
        <begin position="588"/>
        <end position="612"/>
    </location>
</feature>
<feature type="compositionally biased region" description="Basic and acidic residues" evidence="1">
    <location>
        <begin position="315"/>
        <end position="331"/>
    </location>
</feature>
<protein>
    <recommendedName>
        <fullName evidence="2">Coilin N-terminal domain-containing protein</fullName>
    </recommendedName>
</protein>
<organism evidence="3">
    <name type="scientific">Graphocephala atropunctata</name>
    <dbReference type="NCBI Taxonomy" id="36148"/>
    <lineage>
        <taxon>Eukaryota</taxon>
        <taxon>Metazoa</taxon>
        <taxon>Ecdysozoa</taxon>
        <taxon>Arthropoda</taxon>
        <taxon>Hexapoda</taxon>
        <taxon>Insecta</taxon>
        <taxon>Pterygota</taxon>
        <taxon>Neoptera</taxon>
        <taxon>Paraneoptera</taxon>
        <taxon>Hemiptera</taxon>
        <taxon>Auchenorrhyncha</taxon>
        <taxon>Membracoidea</taxon>
        <taxon>Cicadellidae</taxon>
        <taxon>Cicadellinae</taxon>
        <taxon>Cicadellini</taxon>
        <taxon>Graphocephala</taxon>
    </lineage>
</organism>
<reference evidence="3" key="1">
    <citation type="submission" date="2015-11" db="EMBL/GenBank/DDBJ databases">
        <title>De novo transcriptome assembly of four potential Pierce s Disease insect vectors from Arizona vineyards.</title>
        <authorList>
            <person name="Tassone E.E."/>
        </authorList>
    </citation>
    <scope>NUCLEOTIDE SEQUENCE</scope>
</reference>
<sequence>MSSFALNLDLSSYFGDQRRYSCVFVDSTKCKEVGDVEKHIKSVFTLEDNICLTNNKFLIPSCEDIRILQQYETVMVQKCDFHSQQIHSNKSTSAVCDHIALNLVQPEKSIDLSCRPKQRLKINICRTHYTSEAEIPSYLKNCELYVPRIKAISNQSNFSQVQQGEKQKNPKKKLHVKRNEEESNDNEANEDILDMSIQSVIGDFENGLSANDEPELDMTLSSKYLYKNSNHNENELCSNESFKKSKKRKHLPDRPENLSNTNFDDLVSINGNAVNYVKKHKRSSKKMKTTDEVAIADSDVGTQRNEEEETNNEDDSVRHTQPKSKDGRIERKIEGIDYSTYYEDGSMRNKHKKSKKSEKLKEDFNQNDQPRANRSNCCADNIGTEEIENIIEKADRKSFSESTPNKFKFLNGETKESNDSQILKTNEYENISIFDTSSNNFEESKSITECTEQETVVEPIQKRKRIRKHNKKKKKEKLELSAVGPILSRLTTQPQVYLPAASTGKHVFFTDKDGEDDGSLELEIPQTSLNYTSTQEDTDMDTTAVSCQNHLEKPTTEPVSTENPTEWQDALLRLASSSSKPVVFRRSSNFTTSDRAETPMNGSNKQSPQTHRGNLASTLNQEMVANNADIGTIVRGTESCNGDLNIDTQARTVGGISERETAKKCNGNVEDNSSADTCAFERKELEQSNDLNAFSVQNIILNNYPIISKINHQDLILFKMIILKENKEPGMSNTILAKVSNCSSFPEKITLEIIDGSSEFGEAYAENGEDVIDLCWADMIEPRLFYP</sequence>
<dbReference type="EMBL" id="GEBQ01016205">
    <property type="protein sequence ID" value="JAT23772.1"/>
    <property type="molecule type" value="Transcribed_RNA"/>
</dbReference>
<dbReference type="AlphaFoldDB" id="A0A1B6LJ95"/>
<feature type="region of interest" description="Disordered" evidence="1">
    <location>
        <begin position="344"/>
        <end position="376"/>
    </location>
</feature>
<feature type="compositionally biased region" description="Basic residues" evidence="1">
    <location>
        <begin position="277"/>
        <end position="287"/>
    </location>
</feature>
<dbReference type="InterPro" id="IPR031722">
    <property type="entry name" value="Coilin_N"/>
</dbReference>
<evidence type="ECO:0000256" key="1">
    <source>
        <dbReference type="SAM" id="MobiDB-lite"/>
    </source>
</evidence>
<feature type="region of interest" description="Disordered" evidence="1">
    <location>
        <begin position="157"/>
        <end position="189"/>
    </location>
</feature>
<feature type="compositionally biased region" description="Polar residues" evidence="1">
    <location>
        <begin position="366"/>
        <end position="376"/>
    </location>
</feature>
<gene>
    <name evidence="3" type="ORF">g.6765</name>
</gene>
<feature type="domain" description="Coilin N-terminal" evidence="2">
    <location>
        <begin position="8"/>
        <end position="187"/>
    </location>
</feature>
<evidence type="ECO:0000259" key="2">
    <source>
        <dbReference type="Pfam" id="PF15862"/>
    </source>
</evidence>
<name>A0A1B6LJ95_9HEMI</name>
<proteinExistence type="predicted"/>
<feature type="region of interest" description="Disordered" evidence="1">
    <location>
        <begin position="277"/>
        <end position="331"/>
    </location>
</feature>
<accession>A0A1B6LJ95</accession>
<feature type="region of interest" description="Disordered" evidence="1">
    <location>
        <begin position="233"/>
        <end position="262"/>
    </location>
</feature>